<evidence type="ECO:0000313" key="4">
    <source>
        <dbReference type="Proteomes" id="UP001500194"/>
    </source>
</evidence>
<keyword evidence="4" id="KW-1185">Reference proteome</keyword>
<comment type="caution">
    <text evidence="3">The sequence shown here is derived from an EMBL/GenBank/DDBJ whole genome shotgun (WGS) entry which is preliminary data.</text>
</comment>
<dbReference type="PANTHER" id="PTHR43031">
    <property type="entry name" value="FAD-DEPENDENT OXIDOREDUCTASE"/>
    <property type="match status" value="1"/>
</dbReference>
<dbReference type="InterPro" id="IPR036873">
    <property type="entry name" value="Rhodanese-like_dom_sf"/>
</dbReference>
<feature type="region of interest" description="Disordered" evidence="1">
    <location>
        <begin position="85"/>
        <end position="117"/>
    </location>
</feature>
<proteinExistence type="predicted"/>
<protein>
    <submittedName>
        <fullName evidence="3">Rhodanese-like domain-containing protein</fullName>
    </submittedName>
</protein>
<organism evidence="3 4">
    <name type="scientific">Salarchaeum japonicum</name>
    <dbReference type="NCBI Taxonomy" id="555573"/>
    <lineage>
        <taxon>Archaea</taxon>
        <taxon>Methanobacteriati</taxon>
        <taxon>Methanobacteriota</taxon>
        <taxon>Stenosarchaea group</taxon>
        <taxon>Halobacteria</taxon>
        <taxon>Halobacteriales</taxon>
        <taxon>Halobacteriaceae</taxon>
    </lineage>
</organism>
<evidence type="ECO:0000259" key="2">
    <source>
        <dbReference type="PROSITE" id="PS50206"/>
    </source>
</evidence>
<name>A0AAV3T0S6_9EURY</name>
<dbReference type="InterPro" id="IPR001763">
    <property type="entry name" value="Rhodanese-like_dom"/>
</dbReference>
<dbReference type="Gene3D" id="3.40.250.10">
    <property type="entry name" value="Rhodanese-like domain"/>
    <property type="match status" value="1"/>
</dbReference>
<sequence>MDGEIEPDELQSRLDDVRVVDIRNSLAFDHGHIPGSENIPFNQLPQRVDALAGANHVVTVCPHGKSSVQAASLIKSYEGIGDDTPVESLAGGLDAWDGPLDSNTEEPDADEGPQSPF</sequence>
<dbReference type="SUPFAM" id="SSF52821">
    <property type="entry name" value="Rhodanese/Cell cycle control phosphatase"/>
    <property type="match status" value="1"/>
</dbReference>
<evidence type="ECO:0000313" key="3">
    <source>
        <dbReference type="EMBL" id="GAA0651334.1"/>
    </source>
</evidence>
<feature type="domain" description="Rhodanese" evidence="2">
    <location>
        <begin position="13"/>
        <end position="102"/>
    </location>
</feature>
<dbReference type="EMBL" id="BAAADU010000002">
    <property type="protein sequence ID" value="GAA0651334.1"/>
    <property type="molecule type" value="Genomic_DNA"/>
</dbReference>
<dbReference type="RefSeq" id="WP_227261022.1">
    <property type="nucleotide sequence ID" value="NZ_BAAADU010000002.1"/>
</dbReference>
<dbReference type="GeneID" id="68574044"/>
<dbReference type="SMART" id="SM00450">
    <property type="entry name" value="RHOD"/>
    <property type="match status" value="1"/>
</dbReference>
<dbReference type="PROSITE" id="PS50206">
    <property type="entry name" value="RHODANESE_3"/>
    <property type="match status" value="1"/>
</dbReference>
<reference evidence="3 4" key="1">
    <citation type="journal article" date="2019" name="Int. J. Syst. Evol. Microbiol.">
        <title>The Global Catalogue of Microorganisms (GCM) 10K type strain sequencing project: providing services to taxonomists for standard genome sequencing and annotation.</title>
        <authorList>
            <consortium name="The Broad Institute Genomics Platform"/>
            <consortium name="The Broad Institute Genome Sequencing Center for Infectious Disease"/>
            <person name="Wu L."/>
            <person name="Ma J."/>
        </authorList>
    </citation>
    <scope>NUCLEOTIDE SEQUENCE [LARGE SCALE GENOMIC DNA]</scope>
    <source>
        <strain evidence="3 4">JCM 16327</strain>
    </source>
</reference>
<evidence type="ECO:0000256" key="1">
    <source>
        <dbReference type="SAM" id="MobiDB-lite"/>
    </source>
</evidence>
<dbReference type="AlphaFoldDB" id="A0AAV3T0S6"/>
<dbReference type="CDD" id="cd00158">
    <property type="entry name" value="RHOD"/>
    <property type="match status" value="1"/>
</dbReference>
<dbReference type="Proteomes" id="UP001500194">
    <property type="component" value="Unassembled WGS sequence"/>
</dbReference>
<dbReference type="InterPro" id="IPR050229">
    <property type="entry name" value="GlpE_sulfurtransferase"/>
</dbReference>
<accession>A0AAV3T0S6</accession>
<dbReference type="Pfam" id="PF00581">
    <property type="entry name" value="Rhodanese"/>
    <property type="match status" value="1"/>
</dbReference>
<dbReference type="PANTHER" id="PTHR43031:SF17">
    <property type="entry name" value="SULFURTRANSFERASE YTWF-RELATED"/>
    <property type="match status" value="1"/>
</dbReference>
<gene>
    <name evidence="3" type="ORF">GCM10009019_12870</name>
</gene>